<evidence type="ECO:0000256" key="1">
    <source>
        <dbReference type="ARBA" id="ARBA00023002"/>
    </source>
</evidence>
<dbReference type="InterPro" id="IPR050493">
    <property type="entry name" value="FAD-dep_Monooxygenase_BioMet"/>
</dbReference>
<dbReference type="EMBL" id="JBHTGR010000022">
    <property type="protein sequence ID" value="MFC7747330.1"/>
    <property type="molecule type" value="Genomic_DNA"/>
</dbReference>
<dbReference type="SUPFAM" id="SSF54373">
    <property type="entry name" value="FAD-linked reductases, C-terminal domain"/>
    <property type="match status" value="1"/>
</dbReference>
<dbReference type="InterPro" id="IPR002938">
    <property type="entry name" value="FAD-bd"/>
</dbReference>
<dbReference type="Gene3D" id="3.30.70.2450">
    <property type="match status" value="1"/>
</dbReference>
<accession>A0ABW2UVR6</accession>
<dbReference type="InterPro" id="IPR036188">
    <property type="entry name" value="FAD/NAD-bd_sf"/>
</dbReference>
<dbReference type="PANTHER" id="PTHR13789">
    <property type="entry name" value="MONOOXYGENASE"/>
    <property type="match status" value="1"/>
</dbReference>
<dbReference type="Gene3D" id="3.50.50.60">
    <property type="entry name" value="FAD/NAD(P)-binding domain"/>
    <property type="match status" value="2"/>
</dbReference>
<dbReference type="PRINTS" id="PR00420">
    <property type="entry name" value="RNGMNOXGNASE"/>
</dbReference>
<comment type="caution">
    <text evidence="4">The sequence shown here is derived from an EMBL/GenBank/DDBJ whole genome shotgun (WGS) entry which is preliminary data.</text>
</comment>
<feature type="domain" description="FAD-binding" evidence="3">
    <location>
        <begin position="262"/>
        <end position="364"/>
    </location>
</feature>
<keyword evidence="2" id="KW-0503">Monooxygenase</keyword>
<sequence length="376" mass="40523">MKKTAPDKDIEKPAADGSAVVVGASLSGLMAGIALAREGLHVTILEKADEDRPGGAGLQVDGGLFDRSKTARYLRKIVTDGKKSIKLWSTLENRLRTEVQSYSTIDLCFNVRVQTVDQDNAAAWAETDEGEVFRADILIGADGHRSQVRRHVAPHKPDATYAGYLVWFASIKEESMPEGERPGDGGPSVNMLGGINGGFFFGSVIGREDGSPGSENRRIGCTFYDNTRNDQLRRLGCVQGNVVHHSLAGPDIPDDTLDKLADQAYERWPEPWLSATLKALETRNLTGIPIKEYVPDNLVKGRIGLIGDAGHVPAPITASGFNESLQDAAALSKCVSAGVQGDAGTKALDKYESLRLNKVRQMVESGRGFGMSYGRP</sequence>
<dbReference type="RefSeq" id="WP_382358850.1">
    <property type="nucleotide sequence ID" value="NZ_JBHTGR010000022.1"/>
</dbReference>
<keyword evidence="1" id="KW-0560">Oxidoreductase</keyword>
<evidence type="ECO:0000313" key="4">
    <source>
        <dbReference type="EMBL" id="MFC7747330.1"/>
    </source>
</evidence>
<dbReference type="SUPFAM" id="SSF51905">
    <property type="entry name" value="FAD/NAD(P)-binding domain"/>
    <property type="match status" value="1"/>
</dbReference>
<dbReference type="PANTHER" id="PTHR13789:SF309">
    <property type="entry name" value="PUTATIVE (AFU_ORTHOLOGUE AFUA_6G14510)-RELATED"/>
    <property type="match status" value="1"/>
</dbReference>
<dbReference type="Pfam" id="PF13450">
    <property type="entry name" value="NAD_binding_8"/>
    <property type="match status" value="1"/>
</dbReference>
<evidence type="ECO:0000256" key="2">
    <source>
        <dbReference type="ARBA" id="ARBA00023033"/>
    </source>
</evidence>
<reference evidence="5" key="1">
    <citation type="journal article" date="2019" name="Int. J. Syst. Evol. Microbiol.">
        <title>The Global Catalogue of Microorganisms (GCM) 10K type strain sequencing project: providing services to taxonomists for standard genome sequencing and annotation.</title>
        <authorList>
            <consortium name="The Broad Institute Genomics Platform"/>
            <consortium name="The Broad Institute Genome Sequencing Center for Infectious Disease"/>
            <person name="Wu L."/>
            <person name="Ma J."/>
        </authorList>
    </citation>
    <scope>NUCLEOTIDE SEQUENCE [LARGE SCALE GENOMIC DNA]</scope>
    <source>
        <strain evidence="5">JCM 30234</strain>
    </source>
</reference>
<evidence type="ECO:0000313" key="5">
    <source>
        <dbReference type="Proteomes" id="UP001596620"/>
    </source>
</evidence>
<organism evidence="4 5">
    <name type="scientific">Lentibacillus kimchii</name>
    <dbReference type="NCBI Taxonomy" id="1542911"/>
    <lineage>
        <taxon>Bacteria</taxon>
        <taxon>Bacillati</taxon>
        <taxon>Bacillota</taxon>
        <taxon>Bacilli</taxon>
        <taxon>Bacillales</taxon>
        <taxon>Bacillaceae</taxon>
        <taxon>Lentibacillus</taxon>
    </lineage>
</organism>
<name>A0ABW2UVR6_9BACI</name>
<gene>
    <name evidence="4" type="ORF">ACFQU8_08795</name>
</gene>
<dbReference type="Pfam" id="PF01494">
    <property type="entry name" value="FAD_binding_3"/>
    <property type="match status" value="1"/>
</dbReference>
<proteinExistence type="predicted"/>
<protein>
    <submittedName>
        <fullName evidence="4">FAD-dependent oxidoreductase</fullName>
    </submittedName>
</protein>
<keyword evidence="5" id="KW-1185">Reference proteome</keyword>
<dbReference type="Proteomes" id="UP001596620">
    <property type="component" value="Unassembled WGS sequence"/>
</dbReference>
<evidence type="ECO:0000259" key="3">
    <source>
        <dbReference type="Pfam" id="PF01494"/>
    </source>
</evidence>